<sequence length="69" mass="7734">MPTSGQKTAEQAKTAGLIYKQIRRRDNAQFLGRMPVFEVPSVTPWQLEALLSELDKAEKETNSGGYRGH</sequence>
<dbReference type="RefSeq" id="WP_188719763.1">
    <property type="nucleotide sequence ID" value="NZ_BMIF01000002.1"/>
</dbReference>
<accession>A0A916RIP8</accession>
<dbReference type="AlphaFoldDB" id="A0A916RIP8"/>
<comment type="caution">
    <text evidence="1">The sequence shown here is derived from an EMBL/GenBank/DDBJ whole genome shotgun (WGS) entry which is preliminary data.</text>
</comment>
<protein>
    <submittedName>
        <fullName evidence="1">Uncharacterized protein</fullName>
    </submittedName>
</protein>
<evidence type="ECO:0000313" key="2">
    <source>
        <dbReference type="Proteomes" id="UP000636264"/>
    </source>
</evidence>
<evidence type="ECO:0000313" key="1">
    <source>
        <dbReference type="EMBL" id="GGA57771.1"/>
    </source>
</evidence>
<proteinExistence type="predicted"/>
<name>A0A916RIP8_9HYPH</name>
<reference evidence="1" key="2">
    <citation type="submission" date="2020-09" db="EMBL/GenBank/DDBJ databases">
        <authorList>
            <person name="Sun Q."/>
            <person name="Zhou Y."/>
        </authorList>
    </citation>
    <scope>NUCLEOTIDE SEQUENCE</scope>
    <source>
        <strain evidence="1">CGMCC 1.15320</strain>
    </source>
</reference>
<dbReference type="Proteomes" id="UP000636264">
    <property type="component" value="Unassembled WGS sequence"/>
</dbReference>
<dbReference type="EMBL" id="BMIF01000002">
    <property type="protein sequence ID" value="GGA57771.1"/>
    <property type="molecule type" value="Genomic_DNA"/>
</dbReference>
<gene>
    <name evidence="1" type="ORF">GCM10011385_09100</name>
</gene>
<reference evidence="1" key="1">
    <citation type="journal article" date="2014" name="Int. J. Syst. Evol. Microbiol.">
        <title>Complete genome sequence of Corynebacterium casei LMG S-19264T (=DSM 44701T), isolated from a smear-ripened cheese.</title>
        <authorList>
            <consortium name="US DOE Joint Genome Institute (JGI-PGF)"/>
            <person name="Walter F."/>
            <person name="Albersmeier A."/>
            <person name="Kalinowski J."/>
            <person name="Ruckert C."/>
        </authorList>
    </citation>
    <scope>NUCLEOTIDE SEQUENCE</scope>
    <source>
        <strain evidence="1">CGMCC 1.15320</strain>
    </source>
</reference>
<keyword evidence="2" id="KW-1185">Reference proteome</keyword>
<organism evidence="1 2">
    <name type="scientific">Nitratireductor aestuarii</name>
    <dbReference type="NCBI Taxonomy" id="1735103"/>
    <lineage>
        <taxon>Bacteria</taxon>
        <taxon>Pseudomonadati</taxon>
        <taxon>Pseudomonadota</taxon>
        <taxon>Alphaproteobacteria</taxon>
        <taxon>Hyphomicrobiales</taxon>
        <taxon>Phyllobacteriaceae</taxon>
        <taxon>Nitratireductor</taxon>
    </lineage>
</organism>